<dbReference type="FunFam" id="3.30.200.20:FF:000035">
    <property type="entry name" value="Serine/threonine protein kinase Stk1"/>
    <property type="match status" value="1"/>
</dbReference>
<keyword evidence="6" id="KW-0067">ATP-binding</keyword>
<evidence type="ECO:0000256" key="7">
    <source>
        <dbReference type="ARBA" id="ARBA00047899"/>
    </source>
</evidence>
<dbReference type="SMART" id="SM00220">
    <property type="entry name" value="S_TKc"/>
    <property type="match status" value="1"/>
</dbReference>
<dbReference type="GO" id="GO:0004674">
    <property type="term" value="F:protein serine/threonine kinase activity"/>
    <property type="evidence" value="ECO:0007669"/>
    <property type="project" value="UniProtKB-KW"/>
</dbReference>
<evidence type="ECO:0000256" key="6">
    <source>
        <dbReference type="ARBA" id="ARBA00022840"/>
    </source>
</evidence>
<dbReference type="EMBL" id="MWQA01000001">
    <property type="protein sequence ID" value="ORC05407.1"/>
    <property type="molecule type" value="Genomic_DNA"/>
</dbReference>
<evidence type="ECO:0000313" key="13">
    <source>
        <dbReference type="Proteomes" id="UP000192335"/>
    </source>
</evidence>
<proteinExistence type="predicted"/>
<evidence type="ECO:0000313" key="12">
    <source>
        <dbReference type="EMBL" id="ORC05407.1"/>
    </source>
</evidence>
<dbReference type="InterPro" id="IPR000719">
    <property type="entry name" value="Prot_kinase_dom"/>
</dbReference>
<keyword evidence="2" id="KW-0723">Serine/threonine-protein kinase</keyword>
<keyword evidence="10" id="KW-0812">Transmembrane</keyword>
<dbReference type="Proteomes" id="UP000192335">
    <property type="component" value="Unassembled WGS sequence"/>
</dbReference>
<keyword evidence="10" id="KW-1133">Transmembrane helix</keyword>
<evidence type="ECO:0000256" key="5">
    <source>
        <dbReference type="ARBA" id="ARBA00022777"/>
    </source>
</evidence>
<keyword evidence="3" id="KW-0808">Transferase</keyword>
<feature type="domain" description="Protein kinase" evidence="11">
    <location>
        <begin position="20"/>
        <end position="291"/>
    </location>
</feature>
<evidence type="ECO:0000256" key="10">
    <source>
        <dbReference type="SAM" id="Phobius"/>
    </source>
</evidence>
<accession>A0A8E2ILX8</accession>
<comment type="catalytic activity">
    <reaction evidence="7">
        <text>L-threonyl-[protein] + ATP = O-phospho-L-threonyl-[protein] + ADP + H(+)</text>
        <dbReference type="Rhea" id="RHEA:46608"/>
        <dbReference type="Rhea" id="RHEA-COMP:11060"/>
        <dbReference type="Rhea" id="RHEA-COMP:11605"/>
        <dbReference type="ChEBI" id="CHEBI:15378"/>
        <dbReference type="ChEBI" id="CHEBI:30013"/>
        <dbReference type="ChEBI" id="CHEBI:30616"/>
        <dbReference type="ChEBI" id="CHEBI:61977"/>
        <dbReference type="ChEBI" id="CHEBI:456216"/>
        <dbReference type="EC" id="2.7.11.1"/>
    </reaction>
</comment>
<evidence type="ECO:0000256" key="8">
    <source>
        <dbReference type="ARBA" id="ARBA00048679"/>
    </source>
</evidence>
<dbReference type="SUPFAM" id="SSF56112">
    <property type="entry name" value="Protein kinase-like (PK-like)"/>
    <property type="match status" value="1"/>
</dbReference>
<keyword evidence="5" id="KW-0418">Kinase</keyword>
<dbReference type="PROSITE" id="PS50011">
    <property type="entry name" value="PROTEIN_KINASE_DOM"/>
    <property type="match status" value="1"/>
</dbReference>
<feature type="transmembrane region" description="Helical" evidence="10">
    <location>
        <begin position="333"/>
        <end position="353"/>
    </location>
</feature>
<evidence type="ECO:0000259" key="11">
    <source>
        <dbReference type="PROSITE" id="PS50011"/>
    </source>
</evidence>
<dbReference type="EC" id="2.7.11.1" evidence="1"/>
<keyword evidence="4" id="KW-0547">Nucleotide-binding</keyword>
<name>A0A8E2ILX8_9MYCO</name>
<evidence type="ECO:0000256" key="3">
    <source>
        <dbReference type="ARBA" id="ARBA00022679"/>
    </source>
</evidence>
<evidence type="ECO:0000256" key="9">
    <source>
        <dbReference type="SAM" id="MobiDB-lite"/>
    </source>
</evidence>
<reference evidence="12 13" key="1">
    <citation type="submission" date="2017-02" db="EMBL/GenBank/DDBJ databases">
        <title>Mycobacterium kansasii genomes.</title>
        <authorList>
            <person name="Borowka P."/>
            <person name="Strapagiel D."/>
            <person name="Marciniak B."/>
            <person name="Lach J."/>
            <person name="Bakula Z."/>
            <person name="Van Ingen J."/>
            <person name="Safianowska A."/>
            <person name="Brzostek A."/>
            <person name="Dziadek J."/>
            <person name="Jagielski T."/>
        </authorList>
    </citation>
    <scope>NUCLEOTIDE SEQUENCE [LARGE SCALE GENOMIC DNA]</scope>
    <source>
        <strain evidence="12 13">12MK</strain>
    </source>
</reference>
<organism evidence="12 13">
    <name type="scientific">Mycobacterium persicum</name>
    <dbReference type="NCBI Taxonomy" id="1487726"/>
    <lineage>
        <taxon>Bacteria</taxon>
        <taxon>Bacillati</taxon>
        <taxon>Actinomycetota</taxon>
        <taxon>Actinomycetes</taxon>
        <taxon>Mycobacteriales</taxon>
        <taxon>Mycobacteriaceae</taxon>
        <taxon>Mycobacterium</taxon>
    </lineage>
</organism>
<protein>
    <recommendedName>
        <fullName evidence="1">non-specific serine/threonine protein kinase</fullName>
        <ecNumber evidence="1">2.7.11.1</ecNumber>
    </recommendedName>
</protein>
<dbReference type="PANTHER" id="PTHR43289:SF6">
    <property type="entry name" value="SERINE_THREONINE-PROTEIN KINASE NEKL-3"/>
    <property type="match status" value="1"/>
</dbReference>
<gene>
    <name evidence="12" type="ORF">B4U45_00640</name>
</gene>
<comment type="catalytic activity">
    <reaction evidence="8">
        <text>L-seryl-[protein] + ATP = O-phospho-L-seryl-[protein] + ADP + H(+)</text>
        <dbReference type="Rhea" id="RHEA:17989"/>
        <dbReference type="Rhea" id="RHEA-COMP:9863"/>
        <dbReference type="Rhea" id="RHEA-COMP:11604"/>
        <dbReference type="ChEBI" id="CHEBI:15378"/>
        <dbReference type="ChEBI" id="CHEBI:29999"/>
        <dbReference type="ChEBI" id="CHEBI:30616"/>
        <dbReference type="ChEBI" id="CHEBI:83421"/>
        <dbReference type="ChEBI" id="CHEBI:456216"/>
        <dbReference type="EC" id="2.7.11.1"/>
    </reaction>
</comment>
<evidence type="ECO:0000256" key="4">
    <source>
        <dbReference type="ARBA" id="ARBA00022741"/>
    </source>
</evidence>
<dbReference type="CDD" id="cd14014">
    <property type="entry name" value="STKc_PknB_like"/>
    <property type="match status" value="1"/>
</dbReference>
<dbReference type="AlphaFoldDB" id="A0A8E2ILX8"/>
<dbReference type="InterPro" id="IPR011009">
    <property type="entry name" value="Kinase-like_dom_sf"/>
</dbReference>
<dbReference type="Gene3D" id="1.10.510.10">
    <property type="entry name" value="Transferase(Phosphotransferase) domain 1"/>
    <property type="match status" value="1"/>
</dbReference>
<evidence type="ECO:0000256" key="1">
    <source>
        <dbReference type="ARBA" id="ARBA00012513"/>
    </source>
</evidence>
<dbReference type="Pfam" id="PF00069">
    <property type="entry name" value="Pkinase"/>
    <property type="match status" value="1"/>
</dbReference>
<dbReference type="GO" id="GO:0005524">
    <property type="term" value="F:ATP binding"/>
    <property type="evidence" value="ECO:0007669"/>
    <property type="project" value="UniProtKB-KW"/>
</dbReference>
<comment type="caution">
    <text evidence="12">The sequence shown here is derived from an EMBL/GenBank/DDBJ whole genome shotgun (WGS) entry which is preliminary data.</text>
</comment>
<dbReference type="InterPro" id="IPR008271">
    <property type="entry name" value="Ser/Thr_kinase_AS"/>
</dbReference>
<dbReference type="GO" id="GO:0080090">
    <property type="term" value="P:regulation of primary metabolic process"/>
    <property type="evidence" value="ECO:0007669"/>
    <property type="project" value="UniProtKB-ARBA"/>
</dbReference>
<dbReference type="PANTHER" id="PTHR43289">
    <property type="entry name" value="MITOGEN-ACTIVATED PROTEIN KINASE KINASE KINASE 20-RELATED"/>
    <property type="match status" value="1"/>
</dbReference>
<evidence type="ECO:0000256" key="2">
    <source>
        <dbReference type="ARBA" id="ARBA00022527"/>
    </source>
</evidence>
<sequence length="647" mass="68830">MTRPTILAMSVEVGQVFAGYTILRELGTGGMGRVYLARHPRLPREEALKILPAELTGDPEYRARFEREAALAAGLNHPHILRIHDRGECQDRLWISMEYVDGTDVARLLLEQFPGGMPLDAAAPILTAVGSALDYAHHRGLFHRDVKPANILLTAPGGGQPRRVFLADFGLARRIDDTTGLTATDATVGTVAYLAPEQLTGYPVDGRADQYALACTAFTLLTGVPPYRDSNPAVVISQHINVPPPPIGAYRSELAALNSVFAKAMAKYPADRFGSCAEFAAQLSQQLNPGFAYAGEIPQRADTADTQPAIDRRVPALPGAPADRKRLAQRPGLLIGALVSILLLIAGGVFAVVKLTQSHKPGTAARNAPSSTSTAVANTGPFTGVYRADFSKGATFADTPVPGVPPSTDSYAVRSACGTAGCVATASHLGGETTFAPAMVFDEVGGRWLGVAIGLDKCQGAPAEIWEVFTLQPGPDGAFTGEFTATTSNNCVGKHTVTFTRTGDVDLNSLPDPAGLPPRVVSPAEALRGSYHEKRTFRIGRVTQETDYAVTTDCLRTGDRCMSFFHAPSGAVEPLVFGDGNWALDTESDTVCPGRNTPMHVKKTGQYPLPQPPQDPITLLSGQGKQEQTQSCPVNVDFDETFTRTGD</sequence>
<feature type="region of interest" description="Disordered" evidence="9">
    <location>
        <begin position="605"/>
        <end position="635"/>
    </location>
</feature>
<feature type="compositionally biased region" description="Polar residues" evidence="9">
    <location>
        <begin position="620"/>
        <end position="633"/>
    </location>
</feature>
<keyword evidence="10" id="KW-0472">Membrane</keyword>
<dbReference type="Gene3D" id="3.30.200.20">
    <property type="entry name" value="Phosphorylase Kinase, domain 1"/>
    <property type="match status" value="1"/>
</dbReference>
<dbReference type="PROSITE" id="PS00108">
    <property type="entry name" value="PROTEIN_KINASE_ST"/>
    <property type="match status" value="1"/>
</dbReference>